<name>A0A381XMM5_9ZZZZ</name>
<evidence type="ECO:0000256" key="1">
    <source>
        <dbReference type="SAM" id="Phobius"/>
    </source>
</evidence>
<accession>A0A381XMM5</accession>
<proteinExistence type="predicted"/>
<reference evidence="2" key="1">
    <citation type="submission" date="2018-05" db="EMBL/GenBank/DDBJ databases">
        <authorList>
            <person name="Lanie J.A."/>
            <person name="Ng W.-L."/>
            <person name="Kazmierczak K.M."/>
            <person name="Andrzejewski T.M."/>
            <person name="Davidsen T.M."/>
            <person name="Wayne K.J."/>
            <person name="Tettelin H."/>
            <person name="Glass J.I."/>
            <person name="Rusch D."/>
            <person name="Podicherti R."/>
            <person name="Tsui H.-C.T."/>
            <person name="Winkler M.E."/>
        </authorList>
    </citation>
    <scope>NUCLEOTIDE SEQUENCE</scope>
</reference>
<sequence>MQKFNFSVTIELGVNNHIFFPVFYIYITK</sequence>
<protein>
    <submittedName>
        <fullName evidence="2">Uncharacterized protein</fullName>
    </submittedName>
</protein>
<feature type="transmembrane region" description="Helical" evidence="1">
    <location>
        <begin position="6"/>
        <end position="27"/>
    </location>
</feature>
<keyword evidence="1" id="KW-1133">Transmembrane helix</keyword>
<keyword evidence="1" id="KW-0472">Membrane</keyword>
<organism evidence="2">
    <name type="scientific">marine metagenome</name>
    <dbReference type="NCBI Taxonomy" id="408172"/>
    <lineage>
        <taxon>unclassified sequences</taxon>
        <taxon>metagenomes</taxon>
        <taxon>ecological metagenomes</taxon>
    </lineage>
</organism>
<feature type="non-terminal residue" evidence="2">
    <location>
        <position position="29"/>
    </location>
</feature>
<evidence type="ECO:0000313" key="2">
    <source>
        <dbReference type="EMBL" id="SVA65457.1"/>
    </source>
</evidence>
<gene>
    <name evidence="2" type="ORF">METZ01_LOCUS118311</name>
</gene>
<dbReference type="AlphaFoldDB" id="A0A381XMM5"/>
<dbReference type="EMBL" id="UINC01015567">
    <property type="protein sequence ID" value="SVA65457.1"/>
    <property type="molecule type" value="Genomic_DNA"/>
</dbReference>
<keyword evidence="1" id="KW-0812">Transmembrane</keyword>